<dbReference type="RefSeq" id="WP_209378889.1">
    <property type="nucleotide sequence ID" value="NZ_JAGIZB010000006.1"/>
</dbReference>
<evidence type="ECO:0000313" key="3">
    <source>
        <dbReference type="Proteomes" id="UP000681594"/>
    </source>
</evidence>
<proteinExistence type="predicted"/>
<evidence type="ECO:0008006" key="4">
    <source>
        <dbReference type="Google" id="ProtNLM"/>
    </source>
</evidence>
<dbReference type="EMBL" id="JAGIZB010000006">
    <property type="protein sequence ID" value="MBP0444658.1"/>
    <property type="molecule type" value="Genomic_DNA"/>
</dbReference>
<protein>
    <recommendedName>
        <fullName evidence="4">Chaperone modulatory protein CbpM</fullName>
    </recommendedName>
</protein>
<dbReference type="Pfam" id="PF13591">
    <property type="entry name" value="MerR_2"/>
    <property type="match status" value="1"/>
</dbReference>
<evidence type="ECO:0000256" key="1">
    <source>
        <dbReference type="SAM" id="Coils"/>
    </source>
</evidence>
<name>A0ABS4ACC8_9PROT</name>
<comment type="caution">
    <text evidence="2">The sequence shown here is derived from an EMBL/GenBank/DDBJ whole genome shotgun (WGS) entry which is preliminary data.</text>
</comment>
<gene>
    <name evidence="2" type="ORF">J8J14_07670</name>
</gene>
<keyword evidence="1" id="KW-0175">Coiled coil</keyword>
<evidence type="ECO:0000313" key="2">
    <source>
        <dbReference type="EMBL" id="MBP0444658.1"/>
    </source>
</evidence>
<accession>A0ABS4ACC8</accession>
<feature type="coiled-coil region" evidence="1">
    <location>
        <begin position="67"/>
        <end position="94"/>
    </location>
</feature>
<organism evidence="2 3">
    <name type="scientific">Pararoseomonas baculiformis</name>
    <dbReference type="NCBI Taxonomy" id="2820812"/>
    <lineage>
        <taxon>Bacteria</taxon>
        <taxon>Pseudomonadati</taxon>
        <taxon>Pseudomonadota</taxon>
        <taxon>Alphaproteobacteria</taxon>
        <taxon>Acetobacterales</taxon>
        <taxon>Acetobacteraceae</taxon>
        <taxon>Pararoseomonas</taxon>
    </lineage>
</organism>
<sequence length="96" mass="11092">MITFEAVLLRVSGLDPARLEAWIAEGWVRPERHEGGYVFQEIDVARCRLILELHEDLEVNEAAMPVVLNLLDRLHQARRQLRRVAEALEQTRAQHG</sequence>
<dbReference type="Gene3D" id="1.10.1660.10">
    <property type="match status" value="1"/>
</dbReference>
<reference evidence="2 3" key="1">
    <citation type="submission" date="2021-03" db="EMBL/GenBank/DDBJ databases">
        <authorList>
            <person name="So Y."/>
        </authorList>
    </citation>
    <scope>NUCLEOTIDE SEQUENCE [LARGE SCALE GENOMIC DNA]</scope>
    <source>
        <strain evidence="2 3">SSH11</strain>
    </source>
</reference>
<dbReference type="Proteomes" id="UP000681594">
    <property type="component" value="Unassembled WGS sequence"/>
</dbReference>
<keyword evidence="3" id="KW-1185">Reference proteome</keyword>